<evidence type="ECO:0000313" key="1">
    <source>
        <dbReference type="EMBL" id="MFD1019476.1"/>
    </source>
</evidence>
<keyword evidence="2" id="KW-1185">Reference proteome</keyword>
<organism evidence="1 2">
    <name type="scientific">Thalassobacillus hwangdonensis</name>
    <dbReference type="NCBI Taxonomy" id="546108"/>
    <lineage>
        <taxon>Bacteria</taxon>
        <taxon>Bacillati</taxon>
        <taxon>Bacillota</taxon>
        <taxon>Bacilli</taxon>
        <taxon>Bacillales</taxon>
        <taxon>Bacillaceae</taxon>
        <taxon>Thalassobacillus</taxon>
    </lineage>
</organism>
<dbReference type="RefSeq" id="WP_386059426.1">
    <property type="nucleotide sequence ID" value="NZ_JBHTKL010000005.1"/>
</dbReference>
<reference evidence="2" key="1">
    <citation type="journal article" date="2019" name="Int. J. Syst. Evol. Microbiol.">
        <title>The Global Catalogue of Microorganisms (GCM) 10K type strain sequencing project: providing services to taxonomists for standard genome sequencing and annotation.</title>
        <authorList>
            <consortium name="The Broad Institute Genomics Platform"/>
            <consortium name="The Broad Institute Genome Sequencing Center for Infectious Disease"/>
            <person name="Wu L."/>
            <person name="Ma J."/>
        </authorList>
    </citation>
    <scope>NUCLEOTIDE SEQUENCE [LARGE SCALE GENOMIC DNA]</scope>
    <source>
        <strain evidence="2">CCUG 56607</strain>
    </source>
</reference>
<proteinExistence type="predicted"/>
<sequence>MNRTGTLNILNGTEMYKNFMETHFLKPESMIPFNEAMCYGETCDDLFSEAFTEMRARVHGVRLAQYAEITLSPLQPLFSENFDRIALWFDEDMFCQINLLTILAWLDQKDYKGSIDLHLVDNHFQPVRSYSLEAKGYDSLYKQVLIHKAIPQQEVHPSSLKKGINLYLNYLKEDSELMLYIQKHQDVPIKSLVPALIENFKDYGLGDTQYVEIIKSYRQNQ</sequence>
<gene>
    <name evidence="1" type="ORF">ACFQ2J_09870</name>
</gene>
<name>A0ABW3L273_9BACI</name>
<dbReference type="Proteomes" id="UP001596990">
    <property type="component" value="Unassembled WGS sequence"/>
</dbReference>
<comment type="caution">
    <text evidence="1">The sequence shown here is derived from an EMBL/GenBank/DDBJ whole genome shotgun (WGS) entry which is preliminary data.</text>
</comment>
<protein>
    <submittedName>
        <fullName evidence="1">AraC family transcriptional regulator</fullName>
    </submittedName>
</protein>
<dbReference type="EMBL" id="JBHTKL010000005">
    <property type="protein sequence ID" value="MFD1019476.1"/>
    <property type="molecule type" value="Genomic_DNA"/>
</dbReference>
<accession>A0ABW3L273</accession>
<evidence type="ECO:0000313" key="2">
    <source>
        <dbReference type="Proteomes" id="UP001596990"/>
    </source>
</evidence>